<dbReference type="Pfam" id="PF01547">
    <property type="entry name" value="SBP_bac_1"/>
    <property type="match status" value="1"/>
</dbReference>
<accession>A0A4R6K0K7</accession>
<dbReference type="InterPro" id="IPR006059">
    <property type="entry name" value="SBP"/>
</dbReference>
<evidence type="ECO:0000256" key="5">
    <source>
        <dbReference type="ARBA" id="ARBA00023288"/>
    </source>
</evidence>
<protein>
    <submittedName>
        <fullName evidence="7">Carbohydrate ABC transporter substrate-binding protein (CUT1 family)</fullName>
    </submittedName>
</protein>
<evidence type="ECO:0000256" key="4">
    <source>
        <dbReference type="ARBA" id="ARBA00023139"/>
    </source>
</evidence>
<keyword evidence="2 6" id="KW-0732">Signal</keyword>
<evidence type="ECO:0000313" key="7">
    <source>
        <dbReference type="EMBL" id="TDO42277.1"/>
    </source>
</evidence>
<dbReference type="PANTHER" id="PTHR43649:SF33">
    <property type="entry name" value="POLYGALACTURONAN_RHAMNOGALACTURONAN-BINDING PROTEIN YTCQ"/>
    <property type="match status" value="1"/>
</dbReference>
<evidence type="ECO:0000256" key="3">
    <source>
        <dbReference type="ARBA" id="ARBA00023136"/>
    </source>
</evidence>
<dbReference type="RefSeq" id="WP_133876193.1">
    <property type="nucleotide sequence ID" value="NZ_BOMD01000059.1"/>
</dbReference>
<keyword evidence="1" id="KW-1003">Cell membrane</keyword>
<dbReference type="InterPro" id="IPR050490">
    <property type="entry name" value="Bact_solute-bd_prot1"/>
</dbReference>
<keyword evidence="5" id="KW-0449">Lipoprotein</keyword>
<evidence type="ECO:0000256" key="1">
    <source>
        <dbReference type="ARBA" id="ARBA00022475"/>
    </source>
</evidence>
<dbReference type="Proteomes" id="UP000294901">
    <property type="component" value="Unassembled WGS sequence"/>
</dbReference>
<organism evidence="7 8">
    <name type="scientific">Paractinoplanes brasiliensis</name>
    <dbReference type="NCBI Taxonomy" id="52695"/>
    <lineage>
        <taxon>Bacteria</taxon>
        <taxon>Bacillati</taxon>
        <taxon>Actinomycetota</taxon>
        <taxon>Actinomycetes</taxon>
        <taxon>Micromonosporales</taxon>
        <taxon>Micromonosporaceae</taxon>
        <taxon>Paractinoplanes</taxon>
    </lineage>
</organism>
<feature type="chain" id="PRO_5039094207" evidence="6">
    <location>
        <begin position="22"/>
        <end position="436"/>
    </location>
</feature>
<proteinExistence type="predicted"/>
<dbReference type="Gene3D" id="3.40.190.10">
    <property type="entry name" value="Periplasmic binding protein-like II"/>
    <property type="match status" value="1"/>
</dbReference>
<dbReference type="AlphaFoldDB" id="A0A4R6K0K7"/>
<dbReference type="PROSITE" id="PS51257">
    <property type="entry name" value="PROKAR_LIPOPROTEIN"/>
    <property type="match status" value="1"/>
</dbReference>
<keyword evidence="8" id="KW-1185">Reference proteome</keyword>
<dbReference type="OrthoDB" id="2515046at2"/>
<evidence type="ECO:0000256" key="6">
    <source>
        <dbReference type="SAM" id="SignalP"/>
    </source>
</evidence>
<evidence type="ECO:0000313" key="8">
    <source>
        <dbReference type="Proteomes" id="UP000294901"/>
    </source>
</evidence>
<dbReference type="EMBL" id="SNWR01000001">
    <property type="protein sequence ID" value="TDO42277.1"/>
    <property type="molecule type" value="Genomic_DNA"/>
</dbReference>
<dbReference type="PANTHER" id="PTHR43649">
    <property type="entry name" value="ARABINOSE-BINDING PROTEIN-RELATED"/>
    <property type="match status" value="1"/>
</dbReference>
<feature type="signal peptide" evidence="6">
    <location>
        <begin position="1"/>
        <end position="21"/>
    </location>
</feature>
<keyword evidence="4" id="KW-0564">Palmitate</keyword>
<keyword evidence="3" id="KW-0472">Membrane</keyword>
<comment type="caution">
    <text evidence="7">The sequence shown here is derived from an EMBL/GenBank/DDBJ whole genome shotgun (WGS) entry which is preliminary data.</text>
</comment>
<dbReference type="SUPFAM" id="SSF53850">
    <property type="entry name" value="Periplasmic binding protein-like II"/>
    <property type="match status" value="1"/>
</dbReference>
<reference evidence="7 8" key="1">
    <citation type="submission" date="2019-03" db="EMBL/GenBank/DDBJ databases">
        <title>Sequencing the genomes of 1000 actinobacteria strains.</title>
        <authorList>
            <person name="Klenk H.-P."/>
        </authorList>
    </citation>
    <scope>NUCLEOTIDE SEQUENCE [LARGE SCALE GENOMIC DNA]</scope>
    <source>
        <strain evidence="7 8">DSM 43805</strain>
    </source>
</reference>
<name>A0A4R6K0K7_9ACTN</name>
<sequence length="436" mass="45601">MRKTFAGALAAALLMTTAACSGDDTGSGASTADPNEKVALTYWSWAPNMDKVVEGWNASHPNIQVTVNKQDGGDPAVAKLLTAIKAGSGAPDIMQAEYQKIPTLVAADAVADIAKETGDLKAKFPESAWNAVTLGGEAVYGVPQDSGPMMFFYRSDVFDKAGVQVPKTWDEYAEVARKIHKANPKQYLGTFSSNDPGWFAGLSQQAGASWWGVQGDSWTVAINDANTKKVADYWGGLVQEGVIDNKPMYTPEWNAALNDGTQVGWLGAVWGPGVLEGNAASTKGKWNTALLPNWDAAAPANGNWGGSATSVTSQSKHKAQAAEFVKWLNTDPAALKALAGTANVYPAANDATGVALTQPPAFFSNQPDFYALAAEAGKITKPFTYGPNVNVAYSAYNDAFGKAAEGKKAAGFGAALDTIQQATVGDLKNAGFTVAG</sequence>
<gene>
    <name evidence="7" type="ORF">C8E87_6044</name>
</gene>
<evidence type="ECO:0000256" key="2">
    <source>
        <dbReference type="ARBA" id="ARBA00022729"/>
    </source>
</evidence>